<accession>A0A917MJS4</accession>
<feature type="region of interest" description="Disordered" evidence="10">
    <location>
        <begin position="257"/>
        <end position="311"/>
    </location>
</feature>
<gene>
    <name evidence="12" type="ORF">GCM10007036_45500</name>
</gene>
<keyword evidence="5 9" id="KW-0627">Porphyrin biosynthesis</keyword>
<dbReference type="GO" id="GO:0004852">
    <property type="term" value="F:uroporphyrinogen-III synthase activity"/>
    <property type="evidence" value="ECO:0007669"/>
    <property type="project" value="UniProtKB-UniRule"/>
</dbReference>
<reference evidence="12" key="1">
    <citation type="journal article" date="2014" name="Int. J. Syst. Evol. Microbiol.">
        <title>Complete genome sequence of Corynebacterium casei LMG S-19264T (=DSM 44701T), isolated from a smear-ripened cheese.</title>
        <authorList>
            <consortium name="US DOE Joint Genome Institute (JGI-PGF)"/>
            <person name="Walter F."/>
            <person name="Albersmeier A."/>
            <person name="Kalinowski J."/>
            <person name="Ruckert C."/>
        </authorList>
    </citation>
    <scope>NUCLEOTIDE SEQUENCE</scope>
    <source>
        <strain evidence="12">CGMCC 1.12214</strain>
    </source>
</reference>
<evidence type="ECO:0000256" key="7">
    <source>
        <dbReference type="ARBA" id="ARBA00040167"/>
    </source>
</evidence>
<protein>
    <recommendedName>
        <fullName evidence="7 9">Uroporphyrinogen-III synthase</fullName>
        <ecNumber evidence="3 9">4.2.1.75</ecNumber>
    </recommendedName>
</protein>
<dbReference type="Proteomes" id="UP000603912">
    <property type="component" value="Unassembled WGS sequence"/>
</dbReference>
<dbReference type="InterPro" id="IPR036108">
    <property type="entry name" value="4pyrrol_syn_uPrphyn_synt_sf"/>
</dbReference>
<feature type="compositionally biased region" description="Low complexity" evidence="10">
    <location>
        <begin position="371"/>
        <end position="397"/>
    </location>
</feature>
<evidence type="ECO:0000313" key="13">
    <source>
        <dbReference type="Proteomes" id="UP000603912"/>
    </source>
</evidence>
<comment type="catalytic activity">
    <reaction evidence="8 9">
        <text>hydroxymethylbilane = uroporphyrinogen III + H2O</text>
        <dbReference type="Rhea" id="RHEA:18965"/>
        <dbReference type="ChEBI" id="CHEBI:15377"/>
        <dbReference type="ChEBI" id="CHEBI:57308"/>
        <dbReference type="ChEBI" id="CHEBI:57845"/>
        <dbReference type="EC" id="4.2.1.75"/>
    </reaction>
</comment>
<feature type="region of interest" description="Disordered" evidence="10">
    <location>
        <begin position="323"/>
        <end position="416"/>
    </location>
</feature>
<keyword evidence="4 9" id="KW-0456">Lyase</keyword>
<evidence type="ECO:0000256" key="8">
    <source>
        <dbReference type="ARBA" id="ARBA00048617"/>
    </source>
</evidence>
<proteinExistence type="inferred from homology"/>
<comment type="pathway">
    <text evidence="1 9">Porphyrin-containing compound metabolism; protoporphyrin-IX biosynthesis; coproporphyrinogen-III from 5-aminolevulinate: step 3/4.</text>
</comment>
<organism evidence="12 13">
    <name type="scientific">Alsobacter metallidurans</name>
    <dbReference type="NCBI Taxonomy" id="340221"/>
    <lineage>
        <taxon>Bacteria</taxon>
        <taxon>Pseudomonadati</taxon>
        <taxon>Pseudomonadota</taxon>
        <taxon>Alphaproteobacteria</taxon>
        <taxon>Hyphomicrobiales</taxon>
        <taxon>Alsobacteraceae</taxon>
        <taxon>Alsobacter</taxon>
    </lineage>
</organism>
<dbReference type="GO" id="GO:0006782">
    <property type="term" value="P:protoporphyrinogen IX biosynthetic process"/>
    <property type="evidence" value="ECO:0007669"/>
    <property type="project" value="UniProtKB-UniRule"/>
</dbReference>
<comment type="similarity">
    <text evidence="2 9">Belongs to the uroporphyrinogen-III synthase family.</text>
</comment>
<dbReference type="InterPro" id="IPR039793">
    <property type="entry name" value="UROS/Hem4"/>
</dbReference>
<evidence type="ECO:0000259" key="11">
    <source>
        <dbReference type="Pfam" id="PF02602"/>
    </source>
</evidence>
<feature type="domain" description="Tetrapyrrole biosynthesis uroporphyrinogen III synthase" evidence="11">
    <location>
        <begin position="32"/>
        <end position="234"/>
    </location>
</feature>
<evidence type="ECO:0000256" key="10">
    <source>
        <dbReference type="SAM" id="MobiDB-lite"/>
    </source>
</evidence>
<dbReference type="SUPFAM" id="SSF69618">
    <property type="entry name" value="HemD-like"/>
    <property type="match status" value="1"/>
</dbReference>
<dbReference type="PANTHER" id="PTHR38042:SF1">
    <property type="entry name" value="UROPORPHYRINOGEN-III SYNTHASE, CHLOROPLASTIC"/>
    <property type="match status" value="1"/>
</dbReference>
<evidence type="ECO:0000256" key="3">
    <source>
        <dbReference type="ARBA" id="ARBA00013109"/>
    </source>
</evidence>
<dbReference type="InterPro" id="IPR003754">
    <property type="entry name" value="4pyrrol_synth_uPrphyn_synth"/>
</dbReference>
<feature type="compositionally biased region" description="Low complexity" evidence="10">
    <location>
        <begin position="323"/>
        <end position="335"/>
    </location>
</feature>
<evidence type="ECO:0000256" key="9">
    <source>
        <dbReference type="RuleBase" id="RU366031"/>
    </source>
</evidence>
<evidence type="ECO:0000256" key="4">
    <source>
        <dbReference type="ARBA" id="ARBA00023239"/>
    </source>
</evidence>
<dbReference type="Pfam" id="PF02602">
    <property type="entry name" value="HEM4"/>
    <property type="match status" value="1"/>
</dbReference>
<evidence type="ECO:0000256" key="6">
    <source>
        <dbReference type="ARBA" id="ARBA00037589"/>
    </source>
</evidence>
<name>A0A917MJS4_9HYPH</name>
<reference evidence="12" key="2">
    <citation type="submission" date="2020-09" db="EMBL/GenBank/DDBJ databases">
        <authorList>
            <person name="Sun Q."/>
            <person name="Zhou Y."/>
        </authorList>
    </citation>
    <scope>NUCLEOTIDE SEQUENCE</scope>
    <source>
        <strain evidence="12">CGMCC 1.12214</strain>
    </source>
</reference>
<dbReference type="EC" id="4.2.1.75" evidence="3 9"/>
<dbReference type="EMBL" id="BMES01000003">
    <property type="protein sequence ID" value="GGH33124.1"/>
    <property type="molecule type" value="Genomic_DNA"/>
</dbReference>
<evidence type="ECO:0000256" key="1">
    <source>
        <dbReference type="ARBA" id="ARBA00004772"/>
    </source>
</evidence>
<dbReference type="Gene3D" id="1.20.5.340">
    <property type="match status" value="1"/>
</dbReference>
<evidence type="ECO:0000256" key="5">
    <source>
        <dbReference type="ARBA" id="ARBA00023244"/>
    </source>
</evidence>
<evidence type="ECO:0000256" key="2">
    <source>
        <dbReference type="ARBA" id="ARBA00008133"/>
    </source>
</evidence>
<feature type="region of interest" description="Disordered" evidence="10">
    <location>
        <begin position="1"/>
        <end position="20"/>
    </location>
</feature>
<comment type="caution">
    <text evidence="12">The sequence shown here is derived from an EMBL/GenBank/DDBJ whole genome shotgun (WGS) entry which is preliminary data.</text>
</comment>
<comment type="function">
    <text evidence="6 9">Catalyzes cyclization of the linear tetrapyrrole, hydroxymethylbilane, to the macrocyclic uroporphyrinogen III.</text>
</comment>
<sequence>MTSLAAQPRAARSGSSSRMQVLLTRPENDAARTAERLSAFGHVAVIAPVLSISPTDARLPTDGFDALVATSANAQLAFRSGVPEGWKSLPLFVVGDRTAEPFRALGFERIHAADGDATSLAALIRAHAAPAARLLYLAGTDRKPTLEGALIDAGFALTVLETYRAEAAPALPVAAAEALRAGTLDAVLHYSRRSAEILFALASHERLVEPLKSLRHLCLSEDVARGVRGLGGATVEAAPGTGEASLLALLDAEPGHSISERIGGGDAGGEAITSEQAGSGGAARPERSIMAETDQRGGGSRKRGGTRREPDVLDLTAETLAGGASAAPAEVAPAAGDIPTPATETTNHAEASPEPLPPEAPGDETPPFAPPAGETETSTTAAATADEPAPELAAATTSVPSAGRLDAPTRSADRSSGALVPAVAGLVGGLIGAGVVALALYVWSGASDINERLTQLETGVGEKATRRTLEALEKRVGANEAALQGSRADLDGLAKRLPADPATALAQLTERLDKVENGVTTLESRPAAPAIAPAPPPPPPVPALGARESAVLTVAWLVRDDLGRAQPYARELNALKAAKADAAAVTALEPFADKGAPTVAQLSAQFAPLAEKLASPAPAPQQGSAWERIQARIAGLYKVRPLGEAAGESSAAIAARADAALKRGDLAAAVAELDKLPADDKAAIKPFLDLAQARLSAGRAADALVATAADQVLAATQSGGAAR</sequence>
<dbReference type="Gene3D" id="3.40.50.10090">
    <property type="match status" value="2"/>
</dbReference>
<keyword evidence="13" id="KW-1185">Reference proteome</keyword>
<feature type="compositionally biased region" description="Basic and acidic residues" evidence="10">
    <location>
        <begin position="284"/>
        <end position="295"/>
    </location>
</feature>
<dbReference type="PANTHER" id="PTHR38042">
    <property type="entry name" value="UROPORPHYRINOGEN-III SYNTHASE, CHLOROPLASTIC"/>
    <property type="match status" value="1"/>
</dbReference>
<dbReference type="AlphaFoldDB" id="A0A917MJS4"/>
<dbReference type="CDD" id="cd06578">
    <property type="entry name" value="HemD"/>
    <property type="match status" value="1"/>
</dbReference>
<evidence type="ECO:0000313" key="12">
    <source>
        <dbReference type="EMBL" id="GGH33124.1"/>
    </source>
</evidence>
<dbReference type="GO" id="GO:0006780">
    <property type="term" value="P:uroporphyrinogen III biosynthetic process"/>
    <property type="evidence" value="ECO:0007669"/>
    <property type="project" value="UniProtKB-UniRule"/>
</dbReference>